<protein>
    <submittedName>
        <fullName evidence="3">Uncharacterized protein</fullName>
    </submittedName>
</protein>
<keyword evidence="2" id="KW-1133">Transmembrane helix</keyword>
<evidence type="ECO:0000313" key="3">
    <source>
        <dbReference type="EMBL" id="KAF4683279.1"/>
    </source>
</evidence>
<dbReference type="Proteomes" id="UP000541610">
    <property type="component" value="Unassembled WGS sequence"/>
</dbReference>
<feature type="transmembrane region" description="Helical" evidence="2">
    <location>
        <begin position="12"/>
        <end position="39"/>
    </location>
</feature>
<proteinExistence type="predicted"/>
<evidence type="ECO:0000256" key="1">
    <source>
        <dbReference type="SAM" id="MobiDB-lite"/>
    </source>
</evidence>
<evidence type="ECO:0000256" key="2">
    <source>
        <dbReference type="SAM" id="Phobius"/>
    </source>
</evidence>
<keyword evidence="2" id="KW-0472">Membrane</keyword>
<evidence type="ECO:0000313" key="4">
    <source>
        <dbReference type="Proteomes" id="UP000541610"/>
    </source>
</evidence>
<sequence>MREGLPQKSRIGLMLRISLVLSVGVVIGAGVYVAVWSIITPRLAMLDSHEEVIQKITRSIEGLLDEGRLSTDYERDEGIRAIIIEESAKASSSARGMVMSRLEDQLNRAEGMMKDISSTLDVMMKLFVLLFGMILATTTLEGCNKAAHDVEHHEPKPEQHEQHAVHKEEKRVIEEGGGPHEEKRAKSPETS</sequence>
<dbReference type="AlphaFoldDB" id="A0A7J6NHG8"/>
<dbReference type="EMBL" id="JABANP010000377">
    <property type="protein sequence ID" value="KAF4683279.1"/>
    <property type="molecule type" value="Genomic_DNA"/>
</dbReference>
<accession>A0A7J6NHG8</accession>
<name>A0A7J6NHG8_PEROL</name>
<comment type="caution">
    <text evidence="3">The sequence shown here is derived from an EMBL/GenBank/DDBJ whole genome shotgun (WGS) entry which is preliminary data.</text>
</comment>
<keyword evidence="2" id="KW-0812">Transmembrane</keyword>
<organism evidence="3 4">
    <name type="scientific">Perkinsus olseni</name>
    <name type="common">Perkinsus atlanticus</name>
    <dbReference type="NCBI Taxonomy" id="32597"/>
    <lineage>
        <taxon>Eukaryota</taxon>
        <taxon>Sar</taxon>
        <taxon>Alveolata</taxon>
        <taxon>Perkinsozoa</taxon>
        <taxon>Perkinsea</taxon>
        <taxon>Perkinsida</taxon>
        <taxon>Perkinsidae</taxon>
        <taxon>Perkinsus</taxon>
    </lineage>
</organism>
<feature type="region of interest" description="Disordered" evidence="1">
    <location>
        <begin position="148"/>
        <end position="191"/>
    </location>
</feature>
<gene>
    <name evidence="3" type="ORF">FOZ60_009379</name>
</gene>
<reference evidence="3 4" key="1">
    <citation type="submission" date="2020-04" db="EMBL/GenBank/DDBJ databases">
        <title>Perkinsus olseni comparative genomics.</title>
        <authorList>
            <person name="Bogema D.R."/>
        </authorList>
    </citation>
    <scope>NUCLEOTIDE SEQUENCE [LARGE SCALE GENOMIC DNA]</scope>
    <source>
        <strain evidence="3">00978-12</strain>
    </source>
</reference>